<keyword evidence="4 9" id="KW-0863">Zinc-finger</keyword>
<dbReference type="Gene3D" id="3.30.160.60">
    <property type="entry name" value="Classic Zinc Finger"/>
    <property type="match status" value="3"/>
</dbReference>
<feature type="domain" description="C2H2-type" evidence="10">
    <location>
        <begin position="54"/>
        <end position="81"/>
    </location>
</feature>
<dbReference type="FunFam" id="3.30.160.60:FF:000060">
    <property type="entry name" value="zinc finger protein 436"/>
    <property type="match status" value="1"/>
</dbReference>
<keyword evidence="3" id="KW-0677">Repeat</keyword>
<evidence type="ECO:0000256" key="8">
    <source>
        <dbReference type="ARBA" id="ARBA00023242"/>
    </source>
</evidence>
<feature type="non-terminal residue" evidence="11">
    <location>
        <position position="147"/>
    </location>
</feature>
<evidence type="ECO:0000256" key="4">
    <source>
        <dbReference type="ARBA" id="ARBA00022771"/>
    </source>
</evidence>
<keyword evidence="6" id="KW-0805">Transcription regulation</keyword>
<keyword evidence="7" id="KW-0804">Transcription</keyword>
<dbReference type="Proteomes" id="UP001233999">
    <property type="component" value="Unassembled WGS sequence"/>
</dbReference>
<evidence type="ECO:0000256" key="5">
    <source>
        <dbReference type="ARBA" id="ARBA00022833"/>
    </source>
</evidence>
<dbReference type="PROSITE" id="PS00028">
    <property type="entry name" value="ZINC_FINGER_C2H2_1"/>
    <property type="match status" value="2"/>
</dbReference>
<dbReference type="PANTHER" id="PTHR14196">
    <property type="entry name" value="ODD-SKIPPED - RELATED"/>
    <property type="match status" value="1"/>
</dbReference>
<dbReference type="InterPro" id="IPR036236">
    <property type="entry name" value="Znf_C2H2_sf"/>
</dbReference>
<dbReference type="InterPro" id="IPR050717">
    <property type="entry name" value="C2H2-ZF_Transcription_Reg"/>
</dbReference>
<accession>A0AAD7ZP31</accession>
<dbReference type="GO" id="GO:0008270">
    <property type="term" value="F:zinc ion binding"/>
    <property type="evidence" value="ECO:0007669"/>
    <property type="project" value="UniProtKB-KW"/>
</dbReference>
<dbReference type="PROSITE" id="PS50157">
    <property type="entry name" value="ZINC_FINGER_C2H2_2"/>
    <property type="match status" value="2"/>
</dbReference>
<dbReference type="GO" id="GO:0005634">
    <property type="term" value="C:nucleus"/>
    <property type="evidence" value="ECO:0007669"/>
    <property type="project" value="UniProtKB-SubCell"/>
</dbReference>
<keyword evidence="2" id="KW-0479">Metal-binding</keyword>
<keyword evidence="5" id="KW-0862">Zinc</keyword>
<feature type="non-terminal residue" evidence="11">
    <location>
        <position position="1"/>
    </location>
</feature>
<dbReference type="Pfam" id="PF00096">
    <property type="entry name" value="zf-C2H2"/>
    <property type="match status" value="2"/>
</dbReference>
<proteinExistence type="predicted"/>
<sequence length="147" mass="17513">FPKAYTPVRQMYASRCPPQLRAKRLFVCNFCNKTCSRKFDLMRHLRTHTGEKPFICEICRKCFSMKTHLTEHERTHTGEKPYKCNICNESYDNRCSHMFMHGGEKTNVFYSKNTYEIACEKNTQKPEYENIKVLKRNSHYGVVDILR</sequence>
<gene>
    <name evidence="11" type="ORF">L9F63_022352</name>
</gene>
<keyword evidence="8" id="KW-0539">Nucleus</keyword>
<dbReference type="GO" id="GO:0000977">
    <property type="term" value="F:RNA polymerase II transcription regulatory region sequence-specific DNA binding"/>
    <property type="evidence" value="ECO:0007669"/>
    <property type="project" value="TreeGrafter"/>
</dbReference>
<evidence type="ECO:0000313" key="12">
    <source>
        <dbReference type="Proteomes" id="UP001233999"/>
    </source>
</evidence>
<reference evidence="11" key="1">
    <citation type="journal article" date="2023" name="IScience">
        <title>Live-bearing cockroach genome reveals convergent evolutionary mechanisms linked to viviparity in insects and beyond.</title>
        <authorList>
            <person name="Fouks B."/>
            <person name="Harrison M.C."/>
            <person name="Mikhailova A.A."/>
            <person name="Marchal E."/>
            <person name="English S."/>
            <person name="Carruthers M."/>
            <person name="Jennings E.C."/>
            <person name="Chiamaka E.L."/>
            <person name="Frigard R.A."/>
            <person name="Pippel M."/>
            <person name="Attardo G.M."/>
            <person name="Benoit J.B."/>
            <person name="Bornberg-Bauer E."/>
            <person name="Tobe S.S."/>
        </authorList>
    </citation>
    <scope>NUCLEOTIDE SEQUENCE</scope>
    <source>
        <strain evidence="11">Stay&amp;Tobe</strain>
    </source>
</reference>
<dbReference type="EMBL" id="JASPKZ010007619">
    <property type="protein sequence ID" value="KAJ9583298.1"/>
    <property type="molecule type" value="Genomic_DNA"/>
</dbReference>
<organism evidence="11 12">
    <name type="scientific">Diploptera punctata</name>
    <name type="common">Pacific beetle cockroach</name>
    <dbReference type="NCBI Taxonomy" id="6984"/>
    <lineage>
        <taxon>Eukaryota</taxon>
        <taxon>Metazoa</taxon>
        <taxon>Ecdysozoa</taxon>
        <taxon>Arthropoda</taxon>
        <taxon>Hexapoda</taxon>
        <taxon>Insecta</taxon>
        <taxon>Pterygota</taxon>
        <taxon>Neoptera</taxon>
        <taxon>Polyneoptera</taxon>
        <taxon>Dictyoptera</taxon>
        <taxon>Blattodea</taxon>
        <taxon>Blaberoidea</taxon>
        <taxon>Blaberidae</taxon>
        <taxon>Diplopterinae</taxon>
        <taxon>Diploptera</taxon>
    </lineage>
</organism>
<evidence type="ECO:0000256" key="6">
    <source>
        <dbReference type="ARBA" id="ARBA00023015"/>
    </source>
</evidence>
<comment type="subcellular location">
    <subcellularLocation>
        <location evidence="1">Nucleus</location>
    </subcellularLocation>
</comment>
<name>A0AAD7ZP31_DIPPU</name>
<dbReference type="GO" id="GO:0000981">
    <property type="term" value="F:DNA-binding transcription factor activity, RNA polymerase II-specific"/>
    <property type="evidence" value="ECO:0007669"/>
    <property type="project" value="TreeGrafter"/>
</dbReference>
<keyword evidence="12" id="KW-1185">Reference proteome</keyword>
<dbReference type="PANTHER" id="PTHR14196:SF12">
    <property type="entry name" value="ZINC FINGER PROTEIN 208-LIKE"/>
    <property type="match status" value="1"/>
</dbReference>
<feature type="domain" description="C2H2-type" evidence="10">
    <location>
        <begin position="26"/>
        <end position="53"/>
    </location>
</feature>
<evidence type="ECO:0000256" key="3">
    <source>
        <dbReference type="ARBA" id="ARBA00022737"/>
    </source>
</evidence>
<evidence type="ECO:0000259" key="10">
    <source>
        <dbReference type="PROSITE" id="PS50157"/>
    </source>
</evidence>
<comment type="caution">
    <text evidence="11">The sequence shown here is derived from an EMBL/GenBank/DDBJ whole genome shotgun (WGS) entry which is preliminary data.</text>
</comment>
<evidence type="ECO:0000313" key="11">
    <source>
        <dbReference type="EMBL" id="KAJ9583298.1"/>
    </source>
</evidence>
<evidence type="ECO:0000256" key="9">
    <source>
        <dbReference type="PROSITE-ProRule" id="PRU00042"/>
    </source>
</evidence>
<protein>
    <recommendedName>
        <fullName evidence="10">C2H2-type domain-containing protein</fullName>
    </recommendedName>
</protein>
<evidence type="ECO:0000256" key="2">
    <source>
        <dbReference type="ARBA" id="ARBA00022723"/>
    </source>
</evidence>
<evidence type="ECO:0000256" key="1">
    <source>
        <dbReference type="ARBA" id="ARBA00004123"/>
    </source>
</evidence>
<reference evidence="11" key="2">
    <citation type="submission" date="2023-05" db="EMBL/GenBank/DDBJ databases">
        <authorList>
            <person name="Fouks B."/>
        </authorList>
    </citation>
    <scope>NUCLEOTIDE SEQUENCE</scope>
    <source>
        <strain evidence="11">Stay&amp;Tobe</strain>
        <tissue evidence="11">Testes</tissue>
    </source>
</reference>
<dbReference type="InterPro" id="IPR013087">
    <property type="entry name" value="Znf_C2H2_type"/>
</dbReference>
<dbReference type="SMART" id="SM00355">
    <property type="entry name" value="ZnF_C2H2"/>
    <property type="match status" value="3"/>
</dbReference>
<evidence type="ECO:0000256" key="7">
    <source>
        <dbReference type="ARBA" id="ARBA00023163"/>
    </source>
</evidence>
<dbReference type="FunFam" id="3.30.160.60:FF:000624">
    <property type="entry name" value="zinc finger protein 697"/>
    <property type="match status" value="1"/>
</dbReference>
<dbReference type="AlphaFoldDB" id="A0AAD7ZP31"/>
<dbReference type="SUPFAM" id="SSF57667">
    <property type="entry name" value="beta-beta-alpha zinc fingers"/>
    <property type="match status" value="1"/>
</dbReference>